<dbReference type="PROSITE" id="PS50262">
    <property type="entry name" value="G_PROTEIN_RECEP_F1_2"/>
    <property type="match status" value="1"/>
</dbReference>
<dbReference type="Pfam" id="PF13853">
    <property type="entry name" value="7tm_4"/>
    <property type="match status" value="1"/>
</dbReference>
<evidence type="ECO:0000313" key="13">
    <source>
        <dbReference type="Proteomes" id="UP000547499"/>
    </source>
</evidence>
<name>A0A7K5RI80_LANLU</name>
<evidence type="ECO:0000259" key="11">
    <source>
        <dbReference type="PROSITE" id="PS50262"/>
    </source>
</evidence>
<evidence type="ECO:0000256" key="6">
    <source>
        <dbReference type="ARBA" id="ARBA00023136"/>
    </source>
</evidence>
<keyword evidence="4 10" id="KW-1133">Transmembrane helix</keyword>
<evidence type="ECO:0000256" key="4">
    <source>
        <dbReference type="ARBA" id="ARBA00022989"/>
    </source>
</evidence>
<keyword evidence="8" id="KW-0325">Glycoprotein</keyword>
<comment type="subcellular location">
    <subcellularLocation>
        <location evidence="2">Membrane</location>
        <topology evidence="2">Multi-pass membrane protein</topology>
    </subcellularLocation>
</comment>
<sequence length="88" mass="9724">ILVVLVSYMVIISTILSISSAKGKCKAFSTCASHLATVSTFYGSLLFMYLIPRSETSRGGDKWVTVLYTVVTPMLNPLIYSLRNQEVK</sequence>
<dbReference type="GO" id="GO:0004930">
    <property type="term" value="F:G protein-coupled receptor activity"/>
    <property type="evidence" value="ECO:0007669"/>
    <property type="project" value="UniProtKB-KW"/>
</dbReference>
<evidence type="ECO:0000256" key="7">
    <source>
        <dbReference type="ARBA" id="ARBA00023170"/>
    </source>
</evidence>
<organism evidence="12 13">
    <name type="scientific">Lanius ludovicianus</name>
    <name type="common">Loggerhead shrike</name>
    <dbReference type="NCBI Taxonomy" id="28713"/>
    <lineage>
        <taxon>Eukaryota</taxon>
        <taxon>Metazoa</taxon>
        <taxon>Chordata</taxon>
        <taxon>Craniata</taxon>
        <taxon>Vertebrata</taxon>
        <taxon>Euteleostomi</taxon>
        <taxon>Archelosauria</taxon>
        <taxon>Archosauria</taxon>
        <taxon>Dinosauria</taxon>
        <taxon>Saurischia</taxon>
        <taxon>Theropoda</taxon>
        <taxon>Coelurosauria</taxon>
        <taxon>Aves</taxon>
        <taxon>Neognathae</taxon>
        <taxon>Neoaves</taxon>
        <taxon>Telluraves</taxon>
        <taxon>Australaves</taxon>
        <taxon>Passeriformes</taxon>
        <taxon>Corvoidea</taxon>
        <taxon>Laniidae</taxon>
        <taxon>Lanius</taxon>
    </lineage>
</organism>
<keyword evidence="7" id="KW-0675">Receptor</keyword>
<comment type="caution">
    <text evidence="12">The sequence shown here is derived from an EMBL/GenBank/DDBJ whole genome shotgun (WGS) entry which is preliminary data.</text>
</comment>
<feature type="non-terminal residue" evidence="12">
    <location>
        <position position="1"/>
    </location>
</feature>
<evidence type="ECO:0000256" key="9">
    <source>
        <dbReference type="ARBA" id="ARBA00023224"/>
    </source>
</evidence>
<proteinExistence type="predicted"/>
<feature type="transmembrane region" description="Helical" evidence="10">
    <location>
        <begin position="6"/>
        <end position="23"/>
    </location>
</feature>
<dbReference type="Proteomes" id="UP000547499">
    <property type="component" value="Unassembled WGS sequence"/>
</dbReference>
<dbReference type="Gene3D" id="1.20.1070.10">
    <property type="entry name" value="Rhodopsin 7-helix transmembrane proteins"/>
    <property type="match status" value="1"/>
</dbReference>
<feature type="domain" description="G-protein coupled receptors family 1 profile" evidence="11">
    <location>
        <begin position="1"/>
        <end position="80"/>
    </location>
</feature>
<keyword evidence="9" id="KW-0807">Transducer</keyword>
<reference evidence="12 13" key="1">
    <citation type="submission" date="2019-09" db="EMBL/GenBank/DDBJ databases">
        <title>Bird 10,000 Genomes (B10K) Project - Family phase.</title>
        <authorList>
            <person name="Zhang G."/>
        </authorList>
    </citation>
    <scope>NUCLEOTIDE SEQUENCE [LARGE SCALE GENOMIC DNA]</scope>
    <source>
        <strain evidence="12">B10K-DU-001-65</strain>
        <tissue evidence="12">Muscle</tissue>
    </source>
</reference>
<dbReference type="PRINTS" id="PR00245">
    <property type="entry name" value="OLFACTORYR"/>
</dbReference>
<feature type="transmembrane region" description="Helical" evidence="10">
    <location>
        <begin position="63"/>
        <end position="82"/>
    </location>
</feature>
<comment type="function">
    <text evidence="1">Odorant receptor.</text>
</comment>
<feature type="transmembrane region" description="Helical" evidence="10">
    <location>
        <begin position="35"/>
        <end position="51"/>
    </location>
</feature>
<evidence type="ECO:0000256" key="5">
    <source>
        <dbReference type="ARBA" id="ARBA00023040"/>
    </source>
</evidence>
<dbReference type="GO" id="GO:0004984">
    <property type="term" value="F:olfactory receptor activity"/>
    <property type="evidence" value="ECO:0007669"/>
    <property type="project" value="InterPro"/>
</dbReference>
<dbReference type="AlphaFoldDB" id="A0A7K5RI80"/>
<keyword evidence="5" id="KW-0297">G-protein coupled receptor</keyword>
<dbReference type="InterPro" id="IPR000725">
    <property type="entry name" value="Olfact_rcpt"/>
</dbReference>
<keyword evidence="3 10" id="KW-0812">Transmembrane</keyword>
<evidence type="ECO:0000256" key="1">
    <source>
        <dbReference type="ARBA" id="ARBA00002936"/>
    </source>
</evidence>
<evidence type="ECO:0000256" key="8">
    <source>
        <dbReference type="ARBA" id="ARBA00023180"/>
    </source>
</evidence>
<gene>
    <name evidence="12" type="primary">Or9q2</name>
    <name evidence="12" type="ORF">LANLUD_R07433</name>
</gene>
<accession>A0A7K5RI80</accession>
<dbReference type="InterPro" id="IPR017452">
    <property type="entry name" value="GPCR_Rhodpsn_7TM"/>
</dbReference>
<dbReference type="PANTHER" id="PTHR48018">
    <property type="entry name" value="OLFACTORY RECEPTOR"/>
    <property type="match status" value="1"/>
</dbReference>
<protein>
    <submittedName>
        <fullName evidence="12">OR9Q2 protein</fullName>
    </submittedName>
</protein>
<dbReference type="SUPFAM" id="SSF81321">
    <property type="entry name" value="Family A G protein-coupled receptor-like"/>
    <property type="match status" value="1"/>
</dbReference>
<evidence type="ECO:0000256" key="10">
    <source>
        <dbReference type="SAM" id="Phobius"/>
    </source>
</evidence>
<feature type="non-terminal residue" evidence="12">
    <location>
        <position position="88"/>
    </location>
</feature>
<evidence type="ECO:0000313" key="12">
    <source>
        <dbReference type="EMBL" id="NWT79411.1"/>
    </source>
</evidence>
<keyword evidence="6 10" id="KW-0472">Membrane</keyword>
<evidence type="ECO:0000256" key="2">
    <source>
        <dbReference type="ARBA" id="ARBA00004141"/>
    </source>
</evidence>
<keyword evidence="13" id="KW-1185">Reference proteome</keyword>
<dbReference type="EMBL" id="VYXG01001576">
    <property type="protein sequence ID" value="NWT79411.1"/>
    <property type="molecule type" value="Genomic_DNA"/>
</dbReference>
<evidence type="ECO:0000256" key="3">
    <source>
        <dbReference type="ARBA" id="ARBA00022692"/>
    </source>
</evidence>
<dbReference type="GO" id="GO:0016020">
    <property type="term" value="C:membrane"/>
    <property type="evidence" value="ECO:0007669"/>
    <property type="project" value="UniProtKB-SubCell"/>
</dbReference>